<dbReference type="Proteomes" id="UP000254510">
    <property type="component" value="Unassembled WGS sequence"/>
</dbReference>
<dbReference type="EMBL" id="UHFM01000004">
    <property type="protein sequence ID" value="SUN57511.1"/>
    <property type="molecule type" value="Genomic_DNA"/>
</dbReference>
<evidence type="ECO:0000313" key="1">
    <source>
        <dbReference type="EMBL" id="SUN57511.1"/>
    </source>
</evidence>
<evidence type="ECO:0000313" key="2">
    <source>
        <dbReference type="EMBL" id="SUN58785.1"/>
    </source>
</evidence>
<evidence type="ECO:0000313" key="3">
    <source>
        <dbReference type="Proteomes" id="UP000254510"/>
    </source>
</evidence>
<gene>
    <name evidence="1" type="ORF">NCTC13767_00090</name>
    <name evidence="2" type="ORF">NCTC13767_00741</name>
</gene>
<organism evidence="1 3">
    <name type="scientific">Streptococcus gallolyticus</name>
    <dbReference type="NCBI Taxonomy" id="315405"/>
    <lineage>
        <taxon>Bacteria</taxon>
        <taxon>Bacillati</taxon>
        <taxon>Bacillota</taxon>
        <taxon>Bacilli</taxon>
        <taxon>Lactobacillales</taxon>
        <taxon>Streptococcaceae</taxon>
        <taxon>Streptococcus</taxon>
    </lineage>
</organism>
<proteinExistence type="predicted"/>
<protein>
    <recommendedName>
        <fullName evidence="4">V/A-type H+-transporting ATPase subunit G/H</fullName>
    </recommendedName>
</protein>
<dbReference type="EMBL" id="UHFM01000006">
    <property type="protein sequence ID" value="SUN58785.1"/>
    <property type="molecule type" value="Genomic_DNA"/>
</dbReference>
<reference evidence="1 3" key="1">
    <citation type="submission" date="2018-06" db="EMBL/GenBank/DDBJ databases">
        <authorList>
            <consortium name="Pathogen Informatics"/>
            <person name="Doyle S."/>
        </authorList>
    </citation>
    <scope>NUCLEOTIDE SEQUENCE [LARGE SCALE GENOMIC DNA]</scope>
    <source>
        <strain evidence="1 3">NCTC13767</strain>
    </source>
</reference>
<name>A0A380JZB3_9STRE</name>
<accession>A0A380JZB3</accession>
<dbReference type="AlphaFoldDB" id="A0A380JZB3"/>
<sequence>MVANSILETMQGIAAEAKQILADYDAKVQGLRSQFTKELECIETDCDKKTQIEVEGLSKELAEKTTQLKENLTRTIAKNDSNVRSVLMTRKDGLVQQIVDRVVEKYGN</sequence>
<evidence type="ECO:0008006" key="4">
    <source>
        <dbReference type="Google" id="ProtNLM"/>
    </source>
</evidence>